<dbReference type="EC" id="1.10.3.-" evidence="14"/>
<feature type="compositionally biased region" description="Basic and acidic residues" evidence="16">
    <location>
        <begin position="299"/>
        <end position="318"/>
    </location>
</feature>
<evidence type="ECO:0000259" key="18">
    <source>
        <dbReference type="PROSITE" id="PS50857"/>
    </source>
</evidence>
<dbReference type="InterPro" id="IPR006333">
    <property type="entry name" value="Cyt_o_ubiquinol_oxidase_su2"/>
</dbReference>
<dbReference type="GO" id="GO:0005507">
    <property type="term" value="F:copper ion binding"/>
    <property type="evidence" value="ECO:0007669"/>
    <property type="project" value="InterPro"/>
</dbReference>
<dbReference type="Pfam" id="PF02790">
    <property type="entry name" value="COX2_TM"/>
    <property type="match status" value="1"/>
</dbReference>
<accession>A0A235F3Z2</accession>
<evidence type="ECO:0000256" key="16">
    <source>
        <dbReference type="SAM" id="MobiDB-lite"/>
    </source>
</evidence>
<evidence type="ECO:0000256" key="12">
    <source>
        <dbReference type="ARBA" id="ARBA00023002"/>
    </source>
</evidence>
<evidence type="ECO:0000313" key="20">
    <source>
        <dbReference type="EMBL" id="OYD55991.1"/>
    </source>
</evidence>
<dbReference type="PRINTS" id="PR01166">
    <property type="entry name" value="CYCOXIDASEII"/>
</dbReference>
<dbReference type="EMBL" id="NOII01000078">
    <property type="protein sequence ID" value="OYD55991.1"/>
    <property type="molecule type" value="Genomic_DNA"/>
</dbReference>
<dbReference type="AlphaFoldDB" id="A0A235F3Z2"/>
<dbReference type="Pfam" id="PF00116">
    <property type="entry name" value="COX2"/>
    <property type="match status" value="1"/>
</dbReference>
<dbReference type="PIRSF" id="PIRSF000292">
    <property type="entry name" value="Ubi_od_II"/>
    <property type="match status" value="1"/>
</dbReference>
<feature type="transmembrane region" description="Helical" evidence="17">
    <location>
        <begin position="90"/>
        <end position="108"/>
    </location>
</feature>
<protein>
    <recommendedName>
        <fullName evidence="4 14">Quinol oxidase subunit 2</fullName>
        <ecNumber evidence="14">1.10.3.-</ecNumber>
    </recommendedName>
</protein>
<feature type="domain" description="Cytochrome oxidase subunit II transmembrane region profile" evidence="19">
    <location>
        <begin position="23"/>
        <end position="121"/>
    </location>
</feature>
<evidence type="ECO:0000256" key="13">
    <source>
        <dbReference type="ARBA" id="ARBA00023136"/>
    </source>
</evidence>
<evidence type="ECO:0000256" key="17">
    <source>
        <dbReference type="SAM" id="Phobius"/>
    </source>
</evidence>
<dbReference type="GO" id="GO:0005886">
    <property type="term" value="C:plasma membrane"/>
    <property type="evidence" value="ECO:0007669"/>
    <property type="project" value="UniProtKB-SubCell"/>
</dbReference>
<organism evidence="20 21">
    <name type="scientific">Fictibacillus aquaticus</name>
    <dbReference type="NCBI Taxonomy" id="2021314"/>
    <lineage>
        <taxon>Bacteria</taxon>
        <taxon>Bacillati</taxon>
        <taxon>Bacillota</taxon>
        <taxon>Bacilli</taxon>
        <taxon>Bacillales</taxon>
        <taxon>Fictibacillaceae</taxon>
        <taxon>Fictibacillus</taxon>
    </lineage>
</organism>
<comment type="caution">
    <text evidence="20">The sequence shown here is derived from an EMBL/GenBank/DDBJ whole genome shotgun (WGS) entry which is preliminary data.</text>
</comment>
<keyword evidence="10 14" id="KW-0249">Electron transport</keyword>
<dbReference type="Proteomes" id="UP000215059">
    <property type="component" value="Unassembled WGS sequence"/>
</dbReference>
<dbReference type="InterPro" id="IPR036257">
    <property type="entry name" value="Cyt_c_oxidase_su2_TM_sf"/>
</dbReference>
<dbReference type="PROSITE" id="PS50999">
    <property type="entry name" value="COX2_TM"/>
    <property type="match status" value="1"/>
</dbReference>
<dbReference type="RefSeq" id="WP_094254221.1">
    <property type="nucleotide sequence ID" value="NZ_JBHLXL010000001.1"/>
</dbReference>
<dbReference type="SUPFAM" id="SSF81464">
    <property type="entry name" value="Cytochrome c oxidase subunit II-like, transmembrane region"/>
    <property type="match status" value="1"/>
</dbReference>
<evidence type="ECO:0000256" key="5">
    <source>
        <dbReference type="ARBA" id="ARBA00022448"/>
    </source>
</evidence>
<dbReference type="PROSITE" id="PS51257">
    <property type="entry name" value="PROKAR_LIPOPROTEIN"/>
    <property type="match status" value="1"/>
</dbReference>
<keyword evidence="8 15" id="KW-0812">Transmembrane</keyword>
<comment type="function">
    <text evidence="14">Catalyzes quinol oxidation with the concomitant reduction of oxygen to water. Subunit II transfers the electrons from a quinol to the binuclear center of the catalytic subunit I.</text>
</comment>
<dbReference type="InterPro" id="IPR002429">
    <property type="entry name" value="CcO_II-like_C"/>
</dbReference>
<dbReference type="OrthoDB" id="9783445at2"/>
<feature type="region of interest" description="Disordered" evidence="16">
    <location>
        <begin position="288"/>
        <end position="318"/>
    </location>
</feature>
<dbReference type="GO" id="GO:0004129">
    <property type="term" value="F:cytochrome-c oxidase activity"/>
    <property type="evidence" value="ECO:0007669"/>
    <property type="project" value="UniProtKB-UniRule"/>
</dbReference>
<dbReference type="Gene3D" id="1.10.287.90">
    <property type="match status" value="1"/>
</dbReference>
<evidence type="ECO:0000256" key="9">
    <source>
        <dbReference type="ARBA" id="ARBA00022729"/>
    </source>
</evidence>
<keyword evidence="6 14" id="KW-1003">Cell membrane</keyword>
<evidence type="ECO:0000313" key="21">
    <source>
        <dbReference type="Proteomes" id="UP000215059"/>
    </source>
</evidence>
<keyword evidence="7 14" id="KW-0679">Respiratory chain</keyword>
<evidence type="ECO:0000259" key="19">
    <source>
        <dbReference type="PROSITE" id="PS50999"/>
    </source>
</evidence>
<evidence type="ECO:0000256" key="6">
    <source>
        <dbReference type="ARBA" id="ARBA00022475"/>
    </source>
</evidence>
<sequence>MNLLFKPIKWLLTSSLLLSISLLSGCSNLVVLDPKGPVAGIQKDLILLSIFFMLFIIIVVYILFTIIVVKYRERKEQSDYEPPEQEGSTLLEIIWTAIPILIVIALSIPTVKAIYALDKAPVESADKEPLVIHATSVNWKWIFSYPEENIETVNYINIPSDRPILFKLTSADSMTSFWVPALGGQKYAMAGMQNELFLEADKPGVFEGRNANFNGEGFNDQVFRVKALTDENYEDWVKGIQEEAPKLSLKQYDKLMLTGHSKAKTFSSTHLRWVDHAKDAEYATNVRERLGESTSHNKTSKEKPNKVQNNENKHSQHD</sequence>
<reference evidence="20 21" key="1">
    <citation type="submission" date="2017-07" db="EMBL/GenBank/DDBJ databases">
        <title>Fictibacillus sp. nov. GDSW-R2A3 Genome sequencing and assembly.</title>
        <authorList>
            <person name="Mayilraj S."/>
        </authorList>
    </citation>
    <scope>NUCLEOTIDE SEQUENCE [LARGE SCALE GENOMIC DNA]</scope>
    <source>
        <strain evidence="20 21">GDSW-R2A3</strain>
    </source>
</reference>
<comment type="similarity">
    <text evidence="3 14 15">Belongs to the cytochrome c oxidase subunit 2 family.</text>
</comment>
<gene>
    <name evidence="20" type="primary">qoxA</name>
    <name evidence="20" type="ORF">CGZ90_19905</name>
</gene>
<dbReference type="InterPro" id="IPR008972">
    <property type="entry name" value="Cupredoxin"/>
</dbReference>
<keyword evidence="5 14" id="KW-0813">Transport</keyword>
<keyword evidence="13 14" id="KW-0472">Membrane</keyword>
<dbReference type="GO" id="GO:0016682">
    <property type="term" value="F:oxidoreductase activity, acting on diphenols and related substances as donors, oxygen as acceptor"/>
    <property type="evidence" value="ECO:0007669"/>
    <property type="project" value="InterPro"/>
</dbReference>
<evidence type="ECO:0000256" key="8">
    <source>
        <dbReference type="ARBA" id="ARBA00022692"/>
    </source>
</evidence>
<evidence type="ECO:0000256" key="10">
    <source>
        <dbReference type="ARBA" id="ARBA00022982"/>
    </source>
</evidence>
<feature type="transmembrane region" description="Helical" evidence="17">
    <location>
        <begin position="45"/>
        <end position="69"/>
    </location>
</feature>
<dbReference type="PANTHER" id="PTHR22888">
    <property type="entry name" value="CYTOCHROME C OXIDASE, SUBUNIT II"/>
    <property type="match status" value="1"/>
</dbReference>
<keyword evidence="9" id="KW-0732">Signal</keyword>
<dbReference type="PANTHER" id="PTHR22888:SF18">
    <property type="entry name" value="CYTOCHROME BO(3) UBIQUINOL OXIDASE SUBUNIT 2"/>
    <property type="match status" value="1"/>
</dbReference>
<comment type="catalytic activity">
    <reaction evidence="1 14">
        <text>2 a quinol + O2 = 2 a quinone + 2 H2O</text>
        <dbReference type="Rhea" id="RHEA:55376"/>
        <dbReference type="ChEBI" id="CHEBI:15377"/>
        <dbReference type="ChEBI" id="CHEBI:15379"/>
        <dbReference type="ChEBI" id="CHEBI:24646"/>
        <dbReference type="ChEBI" id="CHEBI:132124"/>
    </reaction>
</comment>
<evidence type="ECO:0000256" key="7">
    <source>
        <dbReference type="ARBA" id="ARBA00022660"/>
    </source>
</evidence>
<evidence type="ECO:0000256" key="14">
    <source>
        <dbReference type="PIRNR" id="PIRNR000292"/>
    </source>
</evidence>
<dbReference type="GO" id="GO:0009486">
    <property type="term" value="F:cytochrome bo3 ubiquinol oxidase activity"/>
    <property type="evidence" value="ECO:0007669"/>
    <property type="project" value="InterPro"/>
</dbReference>
<evidence type="ECO:0000256" key="1">
    <source>
        <dbReference type="ARBA" id="ARBA00000725"/>
    </source>
</evidence>
<comment type="subcellular location">
    <subcellularLocation>
        <location evidence="2 15">Cell membrane</location>
        <topology evidence="2 15">Multi-pass membrane protein</topology>
    </subcellularLocation>
</comment>
<dbReference type="NCBIfam" id="TIGR01432">
    <property type="entry name" value="QOXA"/>
    <property type="match status" value="1"/>
</dbReference>
<dbReference type="CDD" id="cd04212">
    <property type="entry name" value="CuRO_UO_II"/>
    <property type="match status" value="1"/>
</dbReference>
<dbReference type="PROSITE" id="PS50857">
    <property type="entry name" value="COX2_CUA"/>
    <property type="match status" value="1"/>
</dbReference>
<evidence type="ECO:0000256" key="3">
    <source>
        <dbReference type="ARBA" id="ARBA00007866"/>
    </source>
</evidence>
<evidence type="ECO:0000256" key="2">
    <source>
        <dbReference type="ARBA" id="ARBA00004651"/>
    </source>
</evidence>
<dbReference type="GO" id="GO:0042773">
    <property type="term" value="P:ATP synthesis coupled electron transport"/>
    <property type="evidence" value="ECO:0007669"/>
    <property type="project" value="TreeGrafter"/>
</dbReference>
<keyword evidence="12 14" id="KW-0560">Oxidoreductase</keyword>
<dbReference type="InterPro" id="IPR034227">
    <property type="entry name" value="CuRO_UO_II"/>
</dbReference>
<evidence type="ECO:0000256" key="4">
    <source>
        <dbReference type="ARBA" id="ARBA00016131"/>
    </source>
</evidence>
<dbReference type="SUPFAM" id="SSF49503">
    <property type="entry name" value="Cupredoxins"/>
    <property type="match status" value="1"/>
</dbReference>
<evidence type="ECO:0000256" key="11">
    <source>
        <dbReference type="ARBA" id="ARBA00022989"/>
    </source>
</evidence>
<dbReference type="Gene3D" id="2.60.40.420">
    <property type="entry name" value="Cupredoxins - blue copper proteins"/>
    <property type="match status" value="1"/>
</dbReference>
<dbReference type="InterPro" id="IPR011759">
    <property type="entry name" value="Cyt_c_oxidase_su2_TM_dom"/>
</dbReference>
<keyword evidence="21" id="KW-1185">Reference proteome</keyword>
<feature type="domain" description="Cytochrome oxidase subunit II copper A binding" evidence="18">
    <location>
        <begin position="127"/>
        <end position="239"/>
    </location>
</feature>
<dbReference type="InterPro" id="IPR006332">
    <property type="entry name" value="QoxA"/>
</dbReference>
<evidence type="ECO:0000256" key="15">
    <source>
        <dbReference type="RuleBase" id="RU000456"/>
    </source>
</evidence>
<name>A0A235F3Z2_9BACL</name>
<dbReference type="InterPro" id="IPR045187">
    <property type="entry name" value="CcO_II"/>
</dbReference>
<keyword evidence="11 17" id="KW-1133">Transmembrane helix</keyword>
<proteinExistence type="inferred from homology"/>